<name>A0A8X6HKS2_TRICU</name>
<dbReference type="EMBL" id="BMAO01018525">
    <property type="protein sequence ID" value="GFR24065.1"/>
    <property type="molecule type" value="Genomic_DNA"/>
</dbReference>
<dbReference type="AlphaFoldDB" id="A0A8X6HKS2"/>
<evidence type="ECO:0000313" key="1">
    <source>
        <dbReference type="EMBL" id="GFR24065.1"/>
    </source>
</evidence>
<gene>
    <name evidence="1" type="ORF">TNCT_330841</name>
</gene>
<sequence>MLMNVTFPAAQRVFDYFSLTLYKAVSTSAAFVFTMNTLPDRFMSATDPLSRRRFTKRVIVDAFGAVSPGYSTEMHLSSGNENL</sequence>
<organism evidence="1 2">
    <name type="scientific">Trichonephila clavata</name>
    <name type="common">Joro spider</name>
    <name type="synonym">Nephila clavata</name>
    <dbReference type="NCBI Taxonomy" id="2740835"/>
    <lineage>
        <taxon>Eukaryota</taxon>
        <taxon>Metazoa</taxon>
        <taxon>Ecdysozoa</taxon>
        <taxon>Arthropoda</taxon>
        <taxon>Chelicerata</taxon>
        <taxon>Arachnida</taxon>
        <taxon>Araneae</taxon>
        <taxon>Araneomorphae</taxon>
        <taxon>Entelegynae</taxon>
        <taxon>Araneoidea</taxon>
        <taxon>Nephilidae</taxon>
        <taxon>Trichonephila</taxon>
    </lineage>
</organism>
<evidence type="ECO:0000313" key="2">
    <source>
        <dbReference type="Proteomes" id="UP000887116"/>
    </source>
</evidence>
<dbReference type="Proteomes" id="UP000887116">
    <property type="component" value="Unassembled WGS sequence"/>
</dbReference>
<keyword evidence="2" id="KW-1185">Reference proteome</keyword>
<comment type="caution">
    <text evidence="1">The sequence shown here is derived from an EMBL/GenBank/DDBJ whole genome shotgun (WGS) entry which is preliminary data.</text>
</comment>
<proteinExistence type="predicted"/>
<protein>
    <submittedName>
        <fullName evidence="1">Uncharacterized protein</fullName>
    </submittedName>
</protein>
<accession>A0A8X6HKS2</accession>
<reference evidence="1" key="1">
    <citation type="submission" date="2020-07" db="EMBL/GenBank/DDBJ databases">
        <title>Multicomponent nature underlies the extraordinary mechanical properties of spider dragline silk.</title>
        <authorList>
            <person name="Kono N."/>
            <person name="Nakamura H."/>
            <person name="Mori M."/>
            <person name="Yoshida Y."/>
            <person name="Ohtoshi R."/>
            <person name="Malay A.D."/>
            <person name="Moran D.A.P."/>
            <person name="Tomita M."/>
            <person name="Numata K."/>
            <person name="Arakawa K."/>
        </authorList>
    </citation>
    <scope>NUCLEOTIDE SEQUENCE</scope>
</reference>